<feature type="repeat" description="LDL-receptor class B" evidence="13">
    <location>
        <begin position="1496"/>
        <end position="1538"/>
    </location>
</feature>
<protein>
    <submittedName>
        <fullName evidence="21">Nidogen-1</fullName>
    </submittedName>
</protein>
<dbReference type="InterPro" id="IPR018097">
    <property type="entry name" value="EGF_Ca-bd_CS"/>
</dbReference>
<name>A0A0N4T259_BRUPA</name>
<dbReference type="PANTHER" id="PTHR46513:SF13">
    <property type="entry name" value="EGF-LIKE DOMAIN-CONTAINING PROTEIN"/>
    <property type="match status" value="1"/>
</dbReference>
<dbReference type="PROSITE" id="PS51220">
    <property type="entry name" value="NIDO"/>
    <property type="match status" value="1"/>
</dbReference>
<keyword evidence="15" id="KW-0812">Transmembrane</keyword>
<dbReference type="Proteomes" id="UP000278627">
    <property type="component" value="Unassembled WGS sequence"/>
</dbReference>
<dbReference type="STRING" id="6280.A0A0N4T259"/>
<feature type="disulfide bond" evidence="12">
    <location>
        <begin position="1224"/>
        <end position="1241"/>
    </location>
</feature>
<evidence type="ECO:0000313" key="19">
    <source>
        <dbReference type="EMBL" id="VDN83435.1"/>
    </source>
</evidence>
<dbReference type="CDD" id="cd00054">
    <property type="entry name" value="EGF_CA"/>
    <property type="match status" value="1"/>
</dbReference>
<dbReference type="Pfam" id="PF00058">
    <property type="entry name" value="Ldl_recept_b"/>
    <property type="match status" value="1"/>
</dbReference>
<keyword evidence="10 12" id="KW-1015">Disulfide bond</keyword>
<dbReference type="Pfam" id="PF06119">
    <property type="entry name" value="NIDO"/>
    <property type="match status" value="1"/>
</dbReference>
<dbReference type="GO" id="GO:0042813">
    <property type="term" value="F:Wnt receptor activity"/>
    <property type="evidence" value="ECO:0007669"/>
    <property type="project" value="TreeGrafter"/>
</dbReference>
<feature type="domain" description="EGF-like" evidence="16">
    <location>
        <begin position="772"/>
        <end position="812"/>
    </location>
</feature>
<feature type="domain" description="EGF-like" evidence="16">
    <location>
        <begin position="1167"/>
        <end position="1210"/>
    </location>
</feature>
<keyword evidence="8" id="KW-0084">Basement membrane</keyword>
<dbReference type="SMART" id="SM00539">
    <property type="entry name" value="NIDO"/>
    <property type="match status" value="1"/>
</dbReference>
<keyword evidence="9" id="KW-0130">Cell adhesion</keyword>
<dbReference type="InterPro" id="IPR006605">
    <property type="entry name" value="G2_nidogen/fibulin_G2F"/>
</dbReference>
<dbReference type="InterPro" id="IPR050778">
    <property type="entry name" value="Cueball_EGF_LRP_Nidogen"/>
</dbReference>
<keyword evidence="6" id="KW-0677">Repeat</keyword>
<dbReference type="PROSITE" id="PS50026">
    <property type="entry name" value="EGF_3"/>
    <property type="match status" value="8"/>
</dbReference>
<reference evidence="19 20" key="2">
    <citation type="submission" date="2018-11" db="EMBL/GenBank/DDBJ databases">
        <authorList>
            <consortium name="Pathogen Informatics"/>
        </authorList>
    </citation>
    <scope>NUCLEOTIDE SEQUENCE [LARGE SCALE GENOMIC DNA]</scope>
</reference>
<feature type="disulfide bond" evidence="12">
    <location>
        <begin position="1179"/>
        <end position="1196"/>
    </location>
</feature>
<dbReference type="InterPro" id="IPR049883">
    <property type="entry name" value="NOTCH1_EGF-like"/>
</dbReference>
<evidence type="ECO:0000256" key="10">
    <source>
        <dbReference type="ARBA" id="ARBA00023157"/>
    </source>
</evidence>
<dbReference type="SMART" id="SM00682">
    <property type="entry name" value="G2F"/>
    <property type="match status" value="1"/>
</dbReference>
<dbReference type="Gene3D" id="2.120.10.30">
    <property type="entry name" value="TolB, C-terminal domain"/>
    <property type="match status" value="1"/>
</dbReference>
<evidence type="ECO:0000256" key="15">
    <source>
        <dbReference type="SAM" id="Phobius"/>
    </source>
</evidence>
<dbReference type="PROSITE" id="PS01187">
    <property type="entry name" value="EGF_CA"/>
    <property type="match status" value="1"/>
</dbReference>
<evidence type="ECO:0000256" key="6">
    <source>
        <dbReference type="ARBA" id="ARBA00022737"/>
    </source>
</evidence>
<keyword evidence="5" id="KW-0732">Signal</keyword>
<dbReference type="GO" id="GO:0017147">
    <property type="term" value="F:Wnt-protein binding"/>
    <property type="evidence" value="ECO:0007669"/>
    <property type="project" value="TreeGrafter"/>
</dbReference>
<evidence type="ECO:0000256" key="11">
    <source>
        <dbReference type="ARBA" id="ARBA00023180"/>
    </source>
</evidence>
<feature type="domain" description="EGF-like" evidence="16">
    <location>
        <begin position="1364"/>
        <end position="1403"/>
    </location>
</feature>
<accession>A0A0N4T259</accession>
<dbReference type="SUPFAM" id="SSF57184">
    <property type="entry name" value="Growth factor receptor domain"/>
    <property type="match status" value="1"/>
</dbReference>
<dbReference type="FunFam" id="2.10.25.10:FF:000038">
    <property type="entry name" value="Fibrillin 2"/>
    <property type="match status" value="1"/>
</dbReference>
<keyword evidence="2" id="KW-0964">Secreted</keyword>
<dbReference type="WBParaSite" id="BPAG_0000227901-mRNA-1">
    <property type="protein sequence ID" value="BPAG_0000227901-mRNA-1"/>
    <property type="gene ID" value="BPAG_0000227901"/>
</dbReference>
<keyword evidence="15" id="KW-0472">Membrane</keyword>
<dbReference type="GO" id="GO:0007160">
    <property type="term" value="P:cell-matrix adhesion"/>
    <property type="evidence" value="ECO:0007669"/>
    <property type="project" value="InterPro"/>
</dbReference>
<evidence type="ECO:0000259" key="17">
    <source>
        <dbReference type="PROSITE" id="PS50993"/>
    </source>
</evidence>
<dbReference type="SUPFAM" id="SSF54511">
    <property type="entry name" value="GFP-like"/>
    <property type="match status" value="1"/>
</dbReference>
<keyword evidence="15" id="KW-1133">Transmembrane helix</keyword>
<feature type="domain" description="EGF-like" evidence="16">
    <location>
        <begin position="1117"/>
        <end position="1159"/>
    </location>
</feature>
<evidence type="ECO:0000256" key="8">
    <source>
        <dbReference type="ARBA" id="ARBA00022869"/>
    </source>
</evidence>
<dbReference type="Pfam" id="PF07474">
    <property type="entry name" value="G2F"/>
    <property type="match status" value="1"/>
</dbReference>
<feature type="domain" description="NIDO" evidence="18">
    <location>
        <begin position="59"/>
        <end position="201"/>
    </location>
</feature>
<dbReference type="GO" id="GO:0005509">
    <property type="term" value="F:calcium ion binding"/>
    <property type="evidence" value="ECO:0007669"/>
    <property type="project" value="InterPro"/>
</dbReference>
<comment type="subcellular location">
    <subcellularLocation>
        <location evidence="1">Secreted</location>
        <location evidence="1">Extracellular space</location>
        <location evidence="1">Extracellular matrix</location>
        <location evidence="1">Basement membrane</location>
    </subcellularLocation>
</comment>
<evidence type="ECO:0000256" key="14">
    <source>
        <dbReference type="SAM" id="MobiDB-lite"/>
    </source>
</evidence>
<evidence type="ECO:0000256" key="9">
    <source>
        <dbReference type="ARBA" id="ARBA00022889"/>
    </source>
</evidence>
<feature type="domain" description="EGF-like" evidence="16">
    <location>
        <begin position="1059"/>
        <end position="1100"/>
    </location>
</feature>
<dbReference type="InterPro" id="IPR000033">
    <property type="entry name" value="LDLR_classB_rpt"/>
</dbReference>
<feature type="domain" description="Nidogen G2 beta-barrel" evidence="17">
    <location>
        <begin position="443"/>
        <end position="675"/>
    </location>
</feature>
<dbReference type="InterPro" id="IPR000742">
    <property type="entry name" value="EGF"/>
</dbReference>
<evidence type="ECO:0000256" key="12">
    <source>
        <dbReference type="PROSITE-ProRule" id="PRU00076"/>
    </source>
</evidence>
<feature type="compositionally biased region" description="Basic and acidic residues" evidence="14">
    <location>
        <begin position="351"/>
        <end position="369"/>
    </location>
</feature>
<dbReference type="SMART" id="SM00179">
    <property type="entry name" value="EGF_CA"/>
    <property type="match status" value="4"/>
</dbReference>
<proteinExistence type="predicted"/>
<evidence type="ECO:0000256" key="7">
    <source>
        <dbReference type="ARBA" id="ARBA00022837"/>
    </source>
</evidence>
<evidence type="ECO:0000259" key="18">
    <source>
        <dbReference type="PROSITE" id="PS51220"/>
    </source>
</evidence>
<dbReference type="InterPro" id="IPR011042">
    <property type="entry name" value="6-blade_b-propeller_TolB-like"/>
</dbReference>
<dbReference type="PROSITE" id="PS51120">
    <property type="entry name" value="LDLRB"/>
    <property type="match status" value="3"/>
</dbReference>
<dbReference type="GO" id="GO:0005604">
    <property type="term" value="C:basement membrane"/>
    <property type="evidence" value="ECO:0007669"/>
    <property type="project" value="UniProtKB-SubCell"/>
</dbReference>
<evidence type="ECO:0000256" key="4">
    <source>
        <dbReference type="ARBA" id="ARBA00022536"/>
    </source>
</evidence>
<feature type="domain" description="EGF-like" evidence="16">
    <location>
        <begin position="1213"/>
        <end position="1256"/>
    </location>
</feature>
<dbReference type="SUPFAM" id="SSF57196">
    <property type="entry name" value="EGF/Laminin"/>
    <property type="match status" value="2"/>
</dbReference>
<dbReference type="FunFam" id="2.120.10.30:FF:000241">
    <property type="entry name" value="Low-density lipoprotein receptor-related protein 6"/>
    <property type="match status" value="1"/>
</dbReference>
<dbReference type="InterPro" id="IPR009030">
    <property type="entry name" value="Growth_fac_rcpt_cys_sf"/>
</dbReference>
<dbReference type="PROSITE" id="PS00010">
    <property type="entry name" value="ASX_HYDROXYL"/>
    <property type="match status" value="1"/>
</dbReference>
<dbReference type="Gene3D" id="2.40.155.10">
    <property type="entry name" value="Green fluorescent protein"/>
    <property type="match status" value="1"/>
</dbReference>
<feature type="disulfide bond" evidence="12">
    <location>
        <begin position="959"/>
        <end position="976"/>
    </location>
</feature>
<keyword evidence="20" id="KW-1185">Reference proteome</keyword>
<dbReference type="InterPro" id="IPR000152">
    <property type="entry name" value="EGF-type_Asp/Asn_hydroxyl_site"/>
</dbReference>
<dbReference type="SMART" id="SM00181">
    <property type="entry name" value="EGF"/>
    <property type="match status" value="13"/>
</dbReference>
<dbReference type="PROSITE" id="PS50993">
    <property type="entry name" value="NIDOGEN_G2"/>
    <property type="match status" value="1"/>
</dbReference>
<evidence type="ECO:0000256" key="13">
    <source>
        <dbReference type="PROSITE-ProRule" id="PRU00461"/>
    </source>
</evidence>
<gene>
    <name evidence="19" type="ORF">BPAG_LOCUS2249</name>
</gene>
<dbReference type="InterPro" id="IPR001881">
    <property type="entry name" value="EGF-like_Ca-bd_dom"/>
</dbReference>
<feature type="repeat" description="LDL-receptor class B" evidence="13">
    <location>
        <begin position="1453"/>
        <end position="1495"/>
    </location>
</feature>
<keyword evidence="7" id="KW-0106">Calcium</keyword>
<sequence length="1721" mass="192953">MNVLSFSNDSYAVTLDVPIIYFEESQNELFISSKGIVTFGKAADVTEMTDLDQERINAIAIFFAQNSAGKIFYRATSSDTNLLNDLTDKIRKNFPNRELSDFTALHAVVITWSNIEGEDAEQGLNEFQMVLVTDGMSSYVFLIYDQITWTGKNGHYAQAGLYCSDGRRETMVNSGTPNIRELVNLSNNQKEGTYIFRISGATPEDPRGTLVEDDYNYNDYEQDYDSDNEHKRQHKLLSEHCPTDPYRDQCPVECHVLTDDRGCSLCVCAQTFFMPSLIPIYAGEPRSSTPLMAMQFLEEYILYISSVLSFLCHKLNQPPDLNKIEKKDDEMGKVVVPSQREEINVEPGESTTREALQEQDVRDKEPKPDDEGEGESKLIIPTDSKNSESIDDIEGIALSCAIASKKVQPCNLHAKCNDYNPGYCCECLPGYYGNGEECLKDGEPQRINGGFEGVINGKEMDRTELHTYVMVEEGRSYTALSQIPPEIGRSLLLLNAIGSAMGWLFAKVVSSTSYNGFMLTGGLFNRTVNVHIGDRYMVTIKQQFSGRDIYHYFKAHVSVIDTKMFISGTLPTLMEGAEVIYSDHDEEYRREGPGFLRSYSSQMVTIKENGVETQMKLSTDQQIHYKECPFREFTKDPVVVIHVSRIHVVYDVEEHIVRYASANMATKRDSNIMIAPSGTDHHQLLHTNQQSLQQQQQQQYRNQEYHLQKENVENQRPPCTNCLQNACENGRHLCKSPNMICAPVERSYRCECVKGYQAEYDNDTELGWKCIDMNECERGEHKCNRNAICINLEGTFECRCADGYEGDGHHCRKVGVDGELENKRPLTGSGCLDHRDCHQWGECIFGRNGELGYCKCRGWYTGDGVHHCGPPTETEVKQVVIEDSNREQAGQTCGEYMCDVNAYCDSSSGSEQCECQKGYHGNGISCVPHFSDQKKQNGTGDSGDISVGIGKICRSHDECGKHGNCVYNNELAVYRCICVPPYFSDGMNCVESKGGNNSSNEFLEGVSCNVINNCNTNADCIFEKNDRDESVYRCRCRPGFSGDGHRCTMTSLDNLPAYAVLGCDQLGNCDLNAVCVLDAYTGRHYCRCLDGFDGDGYMCETVRQNTLLPSLLPEPADAKTCREASDCHQNAHCVVRENSLDYFCECLPGYRGDGVTRCTAAEEFQLIIDDCTPGDEHACHKNAVCVFGEVERTYTCKCAQGFVDDGRQCVARHSAECNEQPGICHKNAQCVYSRDEGRHKCICKDGTTGDGYENCREEVKMHRCGECSSHARCMHDEADDSWRCRCMQGYIGNGHLCTLYSLSLILVLSLILHYDVAFISRSRQMEVHKRRSTLKQMRHCVNVANYILITNNALLVIYSDVMCANCLDDRSLCDEHAECVPNEYGHYICNCHYGYHGNGRTCTPDSESREEAIFICRGMTIIERSVNPDLPGKQLIVVPHQIAVGIDFDCQEERIVWSDIAGHSILSASINGTNEQKFMDTVLKSPEGIAIDWSSRNVYYADSVKDEIGVASLDGKYYKTLINEGLVNPRALAIDLTDRVNTLPSEEIKLHIPRYLYYSDWHRENPVIGRVRLDGTENSAFISTEVNLPNGLTVLLERRELCWVDAGLQQLSCIGLNGQNRRVVYAPLQYPFGLTVHNEQRFYWTDWSDNKIHSVSVNGDGYISFPATTGGSGRLYGLVSVPLRCKGVATACAVNNGGCEHLCLPGKIDVTCACPDNIDRC</sequence>
<evidence type="ECO:0000313" key="21">
    <source>
        <dbReference type="WBParaSite" id="BPAG_0000227901-mRNA-1"/>
    </source>
</evidence>
<evidence type="ECO:0000256" key="2">
    <source>
        <dbReference type="ARBA" id="ARBA00022525"/>
    </source>
</evidence>
<evidence type="ECO:0000313" key="20">
    <source>
        <dbReference type="Proteomes" id="UP000278627"/>
    </source>
</evidence>
<feature type="region of interest" description="Disordered" evidence="14">
    <location>
        <begin position="340"/>
        <end position="386"/>
    </location>
</feature>
<dbReference type="GO" id="GO:0060070">
    <property type="term" value="P:canonical Wnt signaling pathway"/>
    <property type="evidence" value="ECO:0007669"/>
    <property type="project" value="TreeGrafter"/>
</dbReference>
<feature type="transmembrane region" description="Helical" evidence="15">
    <location>
        <begin position="1340"/>
        <end position="1358"/>
    </location>
</feature>
<keyword evidence="3" id="KW-0272">Extracellular matrix</keyword>
<dbReference type="GO" id="GO:0005886">
    <property type="term" value="C:plasma membrane"/>
    <property type="evidence" value="ECO:0007669"/>
    <property type="project" value="TreeGrafter"/>
</dbReference>
<dbReference type="InterPro" id="IPR003886">
    <property type="entry name" value="NIDO_dom"/>
</dbReference>
<evidence type="ECO:0000259" key="16">
    <source>
        <dbReference type="PROSITE" id="PS50026"/>
    </source>
</evidence>
<feature type="disulfide bond" evidence="12">
    <location>
        <begin position="1127"/>
        <end position="1144"/>
    </location>
</feature>
<dbReference type="PANTHER" id="PTHR46513">
    <property type="entry name" value="VITELLOGENIN RECEPTOR-LIKE PROTEIN-RELATED-RELATED"/>
    <property type="match status" value="1"/>
</dbReference>
<reference evidence="21" key="1">
    <citation type="submission" date="2017-02" db="UniProtKB">
        <authorList>
            <consortium name="WormBaseParasite"/>
        </authorList>
    </citation>
    <scope>IDENTIFICATION</scope>
</reference>
<dbReference type="Pfam" id="PF07645">
    <property type="entry name" value="EGF_CA"/>
    <property type="match status" value="2"/>
</dbReference>
<dbReference type="InterPro" id="IPR009017">
    <property type="entry name" value="GFP"/>
</dbReference>
<dbReference type="SMART" id="SM00135">
    <property type="entry name" value="LY"/>
    <property type="match status" value="5"/>
</dbReference>
<evidence type="ECO:0000256" key="1">
    <source>
        <dbReference type="ARBA" id="ARBA00004302"/>
    </source>
</evidence>
<dbReference type="PROSITE" id="PS01186">
    <property type="entry name" value="EGF_2"/>
    <property type="match status" value="10"/>
</dbReference>
<dbReference type="Gene3D" id="2.10.25.10">
    <property type="entry name" value="Laminin"/>
    <property type="match status" value="11"/>
</dbReference>
<feature type="repeat" description="LDL-receptor class B" evidence="13">
    <location>
        <begin position="1554"/>
        <end position="1598"/>
    </location>
</feature>
<dbReference type="EMBL" id="UZAD01000292">
    <property type="protein sequence ID" value="VDN83435.1"/>
    <property type="molecule type" value="Genomic_DNA"/>
</dbReference>
<feature type="transmembrane region" description="Helical" evidence="15">
    <location>
        <begin position="1299"/>
        <end position="1319"/>
    </location>
</feature>
<evidence type="ECO:0000256" key="5">
    <source>
        <dbReference type="ARBA" id="ARBA00022729"/>
    </source>
</evidence>
<keyword evidence="11" id="KW-0325">Glycoprotein</keyword>
<dbReference type="SUPFAM" id="SSF63825">
    <property type="entry name" value="YWTD domain"/>
    <property type="match status" value="1"/>
</dbReference>
<organism evidence="21">
    <name type="scientific">Brugia pahangi</name>
    <name type="common">Filarial nematode worm</name>
    <dbReference type="NCBI Taxonomy" id="6280"/>
    <lineage>
        <taxon>Eukaryota</taxon>
        <taxon>Metazoa</taxon>
        <taxon>Ecdysozoa</taxon>
        <taxon>Nematoda</taxon>
        <taxon>Chromadorea</taxon>
        <taxon>Rhabditida</taxon>
        <taxon>Spirurina</taxon>
        <taxon>Spiruromorpha</taxon>
        <taxon>Filarioidea</taxon>
        <taxon>Onchocercidae</taxon>
        <taxon>Brugia</taxon>
    </lineage>
</organism>
<feature type="disulfide bond" evidence="12">
    <location>
        <begin position="1069"/>
        <end position="1086"/>
    </location>
</feature>
<comment type="caution">
    <text evidence="12">Lacks conserved residue(s) required for the propagation of feature annotation.</text>
</comment>
<feature type="domain" description="EGF-like" evidence="16">
    <location>
        <begin position="1004"/>
        <end position="1048"/>
    </location>
</feature>
<feature type="domain" description="EGF-like" evidence="16">
    <location>
        <begin position="949"/>
        <end position="990"/>
    </location>
</feature>
<dbReference type="CDD" id="cd00053">
    <property type="entry name" value="EGF"/>
    <property type="match status" value="1"/>
</dbReference>
<keyword evidence="4 12" id="KW-0245">EGF-like domain</keyword>
<evidence type="ECO:0000256" key="3">
    <source>
        <dbReference type="ARBA" id="ARBA00022530"/>
    </source>
</evidence>